<feature type="transmembrane region" description="Helical" evidence="7">
    <location>
        <begin position="723"/>
        <end position="743"/>
    </location>
</feature>
<dbReference type="GO" id="GO:0045879">
    <property type="term" value="P:negative regulation of smoothened signaling pathway"/>
    <property type="evidence" value="ECO:0007669"/>
    <property type="project" value="TreeGrafter"/>
</dbReference>
<feature type="transmembrane region" description="Helical" evidence="7">
    <location>
        <begin position="1249"/>
        <end position="1269"/>
    </location>
</feature>
<evidence type="ECO:0000256" key="1">
    <source>
        <dbReference type="ARBA" id="ARBA00004141"/>
    </source>
</evidence>
<feature type="transmembrane region" description="Helical" evidence="7">
    <location>
        <begin position="683"/>
        <end position="711"/>
    </location>
</feature>
<dbReference type="PANTHER" id="PTHR46022:SF1">
    <property type="entry name" value="PROTEIN PATCHED"/>
    <property type="match status" value="1"/>
</dbReference>
<dbReference type="EMBL" id="CAJEWN010000091">
    <property type="protein sequence ID" value="CAD2162407.1"/>
    <property type="molecule type" value="Genomic_DNA"/>
</dbReference>
<protein>
    <recommendedName>
        <fullName evidence="8">SSD domain-containing protein</fullName>
    </recommendedName>
</protein>
<feature type="domain" description="SSD" evidence="8">
    <location>
        <begin position="654"/>
        <end position="816"/>
    </location>
</feature>
<evidence type="ECO:0000313" key="9">
    <source>
        <dbReference type="EMBL" id="CAD2162407.1"/>
    </source>
</evidence>
<feature type="transmembrane region" description="Helical" evidence="7">
    <location>
        <begin position="1221"/>
        <end position="1243"/>
    </location>
</feature>
<accession>A0A6V7UNS2</accession>
<organism evidence="9 10">
    <name type="scientific">Meloidogyne enterolobii</name>
    <name type="common">Root-knot nematode worm</name>
    <name type="synonym">Meloidogyne mayaguensis</name>
    <dbReference type="NCBI Taxonomy" id="390850"/>
    <lineage>
        <taxon>Eukaryota</taxon>
        <taxon>Metazoa</taxon>
        <taxon>Ecdysozoa</taxon>
        <taxon>Nematoda</taxon>
        <taxon>Chromadorea</taxon>
        <taxon>Rhabditida</taxon>
        <taxon>Tylenchina</taxon>
        <taxon>Tylenchomorpha</taxon>
        <taxon>Tylenchoidea</taxon>
        <taxon>Meloidogynidae</taxon>
        <taxon>Meloidogyninae</taxon>
        <taxon>Meloidogyne</taxon>
    </lineage>
</organism>
<evidence type="ECO:0000256" key="2">
    <source>
        <dbReference type="ARBA" id="ARBA00005585"/>
    </source>
</evidence>
<evidence type="ECO:0000313" key="10">
    <source>
        <dbReference type="Proteomes" id="UP000580250"/>
    </source>
</evidence>
<keyword evidence="4 7" id="KW-1133">Transmembrane helix</keyword>
<evidence type="ECO:0000256" key="6">
    <source>
        <dbReference type="ARBA" id="ARBA00023180"/>
    </source>
</evidence>
<sequence>MIHFSFLIVDKFILRILSILITYNKISFQTMFLTLTEPPGTLKNLIGFNDSNTIDDKNESTEEEFDIDSHVEDDFPCEPVDPNCIDVAIIANTSPTDLDSLSRQWKYNFSRRPTWYDAGMALHQIIRGKAVGFRAPLYSRIFIQHSLFRAGCFVQRRAWFIIVTLMTLFSFCCFGLRYVNVETDIVKLWVSEGGRLNEELKFLTTLQNRSRDTYILDESYLLRNFERDNSDPRLGLIPEDDAPMASYQVLIQTADPKSREHNVLSRIDLLKHVNLLKEITQMRIFKFGRHWRLEDICFKPGSLDISNSSIAHALKPTLERLVPCVWISPIDCFFEGAKPLGPSPPIKLKNIPFGPLLNMLLSDMPDEATWANLNPEQIIQQVAGTFDLGTINNFFLRSGIGTGYLQRTCIDPLDPDCPKTAPNFYNSCEAISHLEQSLLNQNSTLSEFLSPFTTAKDSEMNLHQPTSALDILGALFFNQRLNENKTEKGLSSRSTCEKYRTPFLRWMASEWDKAKQQFPSNFLPTFPNYGLLMKNGCNGIAKNVMNWPAEMILGGIRQIGNNVEADALQSVILVATPTDVFRRFKDSNIFSGINSTLSSKDWSPLTARDIIQDWARAFTDKIYNHDLNKNGHRVVHSLASNSISDMLAEFCDFNYAIILVGYLLMLVYALYSQCRFDGCCSLGVESAVGLALAGVLTVTLSSVAGLGISTWFDIHFNAATTQIVPFLALGIGVDNMFMLLHSYPEVVSNVNRNELGFLLKQTGVSILISSLNNIFAFCAGTILPIPALRSFCAQTAILLSVNLVGIFLIYPAFIALDLKRRKAGRRDLAFLAYYCLCMDESVGTVQHYQHQNNDNNGVTHQELINAKSDYECASPPYLPAELDKTVNSCKHPEVVYTQPKLNNVHQFERTRKRRQKKSYRMYTLQGFLHIVYIPLLKYTTFKIGVLLSAFGLFLLSLYGISHSTIGLELSDILPENSAPADFLKTRDRYFSFYPMSIVLHGEQIDFPARQHQIDLLRNEIGYSRFVVKLADGEPSERYWLQLFRDWLIGMQQRLDNAKIQFGDLNSANLTSSMIGNPDLQIAFSLACSYGENYDCDRVNFVRLIDESGTINSDGFYNYLYGWHEYEQMFYAVSQASFYPRLKKLRQGTPGNMKYRYFIPPAPKPLFSRIPFYLSGLHDTPTIMQMIHDIRSISENYTRMGLVNHPEGVPFTFWEQYLHLEYYLVVSIAIISLSVFCVITLIIFNPWAAGIVTLVVLSMTVELAGFMGLAHVKLNPISAVTLITAVGIGVEFTAHVVLAFLTSLGTRHERMEECLKHMFVPVIHGGMSTLLGIVMLAFSQFDFVFKYFFVVMTALVIIGMLNGLALLPVLLSIIGPPCEIKPVGDGAVNRLRCLSVNDKPRLKQLTTTKFYLPSNLSTFHH</sequence>
<evidence type="ECO:0000256" key="7">
    <source>
        <dbReference type="SAM" id="Phobius"/>
    </source>
</evidence>
<dbReference type="GO" id="GO:0018996">
    <property type="term" value="P:molting cycle, collagen and cuticulin-based cuticle"/>
    <property type="evidence" value="ECO:0007669"/>
    <property type="project" value="UniProtKB-ARBA"/>
</dbReference>
<dbReference type="GO" id="GO:0097108">
    <property type="term" value="F:hedgehog family protein binding"/>
    <property type="evidence" value="ECO:0007669"/>
    <property type="project" value="TreeGrafter"/>
</dbReference>
<keyword evidence="6" id="KW-0325">Glycoprotein</keyword>
<dbReference type="OrthoDB" id="5873834at2759"/>
<evidence type="ECO:0000256" key="5">
    <source>
        <dbReference type="ARBA" id="ARBA00023136"/>
    </source>
</evidence>
<feature type="transmembrane region" description="Helical" evidence="7">
    <location>
        <begin position="1276"/>
        <end position="1297"/>
    </location>
</feature>
<proteinExistence type="inferred from homology"/>
<feature type="transmembrane region" description="Helical" evidence="7">
    <location>
        <begin position="1346"/>
        <end position="1370"/>
    </location>
</feature>
<dbReference type="PANTHER" id="PTHR46022">
    <property type="entry name" value="PROTEIN PATCHED"/>
    <property type="match status" value="1"/>
</dbReference>
<dbReference type="InterPro" id="IPR053958">
    <property type="entry name" value="HMGCR/SNAP/NPC1-like_SSD"/>
</dbReference>
<dbReference type="GO" id="GO:0008158">
    <property type="term" value="F:hedgehog receptor activity"/>
    <property type="evidence" value="ECO:0007669"/>
    <property type="project" value="TreeGrafter"/>
</dbReference>
<feature type="transmembrane region" description="Helical" evidence="7">
    <location>
        <begin position="941"/>
        <end position="960"/>
    </location>
</feature>
<evidence type="ECO:0000256" key="4">
    <source>
        <dbReference type="ARBA" id="ARBA00022989"/>
    </source>
</evidence>
<dbReference type="Gene3D" id="1.20.1640.10">
    <property type="entry name" value="Multidrug efflux transporter AcrB transmembrane domain"/>
    <property type="match status" value="2"/>
</dbReference>
<gene>
    <name evidence="9" type="ORF">MENT_LOCUS15404</name>
</gene>
<feature type="transmembrane region" description="Helical" evidence="7">
    <location>
        <begin position="919"/>
        <end position="935"/>
    </location>
</feature>
<evidence type="ECO:0000256" key="3">
    <source>
        <dbReference type="ARBA" id="ARBA00022692"/>
    </source>
</evidence>
<dbReference type="GO" id="GO:0005119">
    <property type="term" value="F:smoothened binding"/>
    <property type="evidence" value="ECO:0007669"/>
    <property type="project" value="TreeGrafter"/>
</dbReference>
<dbReference type="Pfam" id="PF12349">
    <property type="entry name" value="Sterol-sensing"/>
    <property type="match status" value="1"/>
</dbReference>
<dbReference type="FunFam" id="1.20.1640.10:FF:000031">
    <property type="entry name" value="PaTChed family"/>
    <property type="match status" value="1"/>
</dbReference>
<feature type="transmembrane region" description="Helical" evidence="7">
    <location>
        <begin position="797"/>
        <end position="816"/>
    </location>
</feature>
<comment type="subcellular location">
    <subcellularLocation>
        <location evidence="1">Membrane</location>
        <topology evidence="1">Multi-pass membrane protein</topology>
    </subcellularLocation>
</comment>
<evidence type="ECO:0000259" key="8">
    <source>
        <dbReference type="PROSITE" id="PS50156"/>
    </source>
</evidence>
<dbReference type="PROSITE" id="PS50156">
    <property type="entry name" value="SSD"/>
    <property type="match status" value="1"/>
</dbReference>
<keyword evidence="3 7" id="KW-0812">Transmembrane</keyword>
<feature type="transmembrane region" description="Helical" evidence="7">
    <location>
        <begin position="158"/>
        <end position="179"/>
    </location>
</feature>
<dbReference type="GO" id="GO:0005886">
    <property type="term" value="C:plasma membrane"/>
    <property type="evidence" value="ECO:0007669"/>
    <property type="project" value="TreeGrafter"/>
</dbReference>
<comment type="similarity">
    <text evidence="2">Belongs to the patched family.</text>
</comment>
<dbReference type="SUPFAM" id="SSF82866">
    <property type="entry name" value="Multidrug efflux transporter AcrB transmembrane domain"/>
    <property type="match status" value="2"/>
</dbReference>
<name>A0A6V7UNS2_MELEN</name>
<reference evidence="9 10" key="1">
    <citation type="submission" date="2020-08" db="EMBL/GenBank/DDBJ databases">
        <authorList>
            <person name="Koutsovoulos G."/>
            <person name="Danchin GJ E."/>
        </authorList>
    </citation>
    <scope>NUCLEOTIDE SEQUENCE [LARGE SCALE GENOMIC DNA]</scope>
</reference>
<feature type="transmembrane region" description="Helical" evidence="7">
    <location>
        <begin position="653"/>
        <end position="671"/>
    </location>
</feature>
<comment type="caution">
    <text evidence="9">The sequence shown here is derived from an EMBL/GenBank/DDBJ whole genome shotgun (WGS) entry which is preliminary data.</text>
</comment>
<dbReference type="Proteomes" id="UP000580250">
    <property type="component" value="Unassembled WGS sequence"/>
</dbReference>
<feature type="transmembrane region" description="Helical" evidence="7">
    <location>
        <begin position="764"/>
        <end position="785"/>
    </location>
</feature>
<dbReference type="InterPro" id="IPR000731">
    <property type="entry name" value="SSD"/>
</dbReference>
<feature type="transmembrane region" description="Helical" evidence="7">
    <location>
        <begin position="1317"/>
        <end position="1337"/>
    </location>
</feature>
<keyword evidence="5 7" id="KW-0472">Membrane</keyword>